<reference evidence="9 10" key="1">
    <citation type="journal article" date="2024" name="BMC Genomics">
        <title>Genome assembly of redclaw crayfish (Cherax quadricarinatus) provides insights into its immune adaptation and hypoxia tolerance.</title>
        <authorList>
            <person name="Liu Z."/>
            <person name="Zheng J."/>
            <person name="Li H."/>
            <person name="Fang K."/>
            <person name="Wang S."/>
            <person name="He J."/>
            <person name="Zhou D."/>
            <person name="Weng S."/>
            <person name="Chi M."/>
            <person name="Gu Z."/>
            <person name="He J."/>
            <person name="Li F."/>
            <person name="Wang M."/>
        </authorList>
    </citation>
    <scope>NUCLEOTIDE SEQUENCE [LARGE SCALE GENOMIC DNA]</scope>
    <source>
        <strain evidence="9">ZL_2023a</strain>
    </source>
</reference>
<feature type="compositionally biased region" description="Basic and acidic residues" evidence="8">
    <location>
        <begin position="148"/>
        <end position="169"/>
    </location>
</feature>
<dbReference type="GO" id="GO:0008270">
    <property type="term" value="F:zinc ion binding"/>
    <property type="evidence" value="ECO:0007669"/>
    <property type="project" value="UniProtKB-KW"/>
</dbReference>
<keyword evidence="10" id="KW-1185">Reference proteome</keyword>
<keyword evidence="3" id="KW-0862">Zinc</keyword>
<evidence type="ECO:0000256" key="3">
    <source>
        <dbReference type="ARBA" id="ARBA00022833"/>
    </source>
</evidence>
<keyword evidence="7" id="KW-0675">Receptor</keyword>
<dbReference type="GO" id="GO:0045944">
    <property type="term" value="P:positive regulation of transcription by RNA polymerase II"/>
    <property type="evidence" value="ECO:0007669"/>
    <property type="project" value="TreeGrafter"/>
</dbReference>
<organism evidence="9 10">
    <name type="scientific">Cherax quadricarinatus</name>
    <name type="common">Australian red claw crayfish</name>
    <dbReference type="NCBI Taxonomy" id="27406"/>
    <lineage>
        <taxon>Eukaryota</taxon>
        <taxon>Metazoa</taxon>
        <taxon>Ecdysozoa</taxon>
        <taxon>Arthropoda</taxon>
        <taxon>Crustacea</taxon>
        <taxon>Multicrustacea</taxon>
        <taxon>Malacostraca</taxon>
        <taxon>Eumalacostraca</taxon>
        <taxon>Eucarida</taxon>
        <taxon>Decapoda</taxon>
        <taxon>Pleocyemata</taxon>
        <taxon>Astacidea</taxon>
        <taxon>Parastacoidea</taxon>
        <taxon>Parastacidae</taxon>
        <taxon>Cherax</taxon>
    </lineage>
</organism>
<gene>
    <name evidence="9" type="ORF">OTU49_007919</name>
</gene>
<feature type="region of interest" description="Disordered" evidence="8">
    <location>
        <begin position="148"/>
        <end position="187"/>
    </location>
</feature>
<keyword evidence="1" id="KW-0479">Metal-binding</keyword>
<keyword evidence="6" id="KW-0804">Transcription</keyword>
<dbReference type="InterPro" id="IPR050234">
    <property type="entry name" value="Nuclear_hormone_rcpt_NR1"/>
</dbReference>
<evidence type="ECO:0000313" key="9">
    <source>
        <dbReference type="EMBL" id="KAK8730768.1"/>
    </source>
</evidence>
<dbReference type="GO" id="GO:0004879">
    <property type="term" value="F:nuclear receptor activity"/>
    <property type="evidence" value="ECO:0007669"/>
    <property type="project" value="TreeGrafter"/>
</dbReference>
<proteinExistence type="predicted"/>
<keyword evidence="4" id="KW-0805">Transcription regulation</keyword>
<name>A0AAW0WF97_CHEQU</name>
<evidence type="ECO:0000256" key="4">
    <source>
        <dbReference type="ARBA" id="ARBA00023015"/>
    </source>
</evidence>
<dbReference type="EMBL" id="JARKIK010000063">
    <property type="protein sequence ID" value="KAK8730768.1"/>
    <property type="molecule type" value="Genomic_DNA"/>
</dbReference>
<dbReference type="GO" id="GO:0000122">
    <property type="term" value="P:negative regulation of transcription by RNA polymerase II"/>
    <property type="evidence" value="ECO:0007669"/>
    <property type="project" value="TreeGrafter"/>
</dbReference>
<evidence type="ECO:0000256" key="8">
    <source>
        <dbReference type="SAM" id="MobiDB-lite"/>
    </source>
</evidence>
<dbReference type="SUPFAM" id="SSF48508">
    <property type="entry name" value="Nuclear receptor ligand-binding domain"/>
    <property type="match status" value="1"/>
</dbReference>
<keyword evidence="5" id="KW-0238">DNA-binding</keyword>
<comment type="caution">
    <text evidence="9">The sequence shown here is derived from an EMBL/GenBank/DDBJ whole genome shotgun (WGS) entry which is preliminary data.</text>
</comment>
<evidence type="ECO:0000256" key="7">
    <source>
        <dbReference type="ARBA" id="ARBA00023170"/>
    </source>
</evidence>
<keyword evidence="2" id="KW-0863">Zinc-finger</keyword>
<dbReference type="GO" id="GO:0030154">
    <property type="term" value="P:cell differentiation"/>
    <property type="evidence" value="ECO:0007669"/>
    <property type="project" value="TreeGrafter"/>
</dbReference>
<dbReference type="Proteomes" id="UP001445076">
    <property type="component" value="Unassembled WGS sequence"/>
</dbReference>
<dbReference type="AlphaFoldDB" id="A0AAW0WF97"/>
<dbReference type="PANTHER" id="PTHR24082">
    <property type="entry name" value="NUCLEAR HORMONE RECEPTOR"/>
    <property type="match status" value="1"/>
</dbReference>
<protein>
    <submittedName>
        <fullName evidence="9">Uncharacterized protein</fullName>
    </submittedName>
</protein>
<evidence type="ECO:0000256" key="5">
    <source>
        <dbReference type="ARBA" id="ARBA00023125"/>
    </source>
</evidence>
<evidence type="ECO:0000256" key="1">
    <source>
        <dbReference type="ARBA" id="ARBA00022723"/>
    </source>
</evidence>
<dbReference type="GO" id="GO:0000978">
    <property type="term" value="F:RNA polymerase II cis-regulatory region sequence-specific DNA binding"/>
    <property type="evidence" value="ECO:0007669"/>
    <property type="project" value="TreeGrafter"/>
</dbReference>
<accession>A0AAW0WF97</accession>
<evidence type="ECO:0000256" key="2">
    <source>
        <dbReference type="ARBA" id="ARBA00022771"/>
    </source>
</evidence>
<sequence>MAQSNLIGHSYLAHEYNLSNSGFASHPRTKSSSYIINAFPLNCETYQVYQCNHSYVPSIVNQTCQYTQNIPKDSDQHVSDSHIRQEELLSLKHQQPQDDSGDKFLYHPKLTAGITLNHQGDSKLPPHQDLHSKHQNNSKLQLYQDLSSRHQGDSTLPLHHDLSSRHQSDSKLPLRPNLHSRENRRALPSPHPIWLSLVKRGEAATTPRQPFSGNSDYQAATELMSTMEALRNKGSSRPSVPPCSKTLLTEEELHSALPTQDMNEILNLQKLYFEAFSLFPTLEKINNNETDRLWQLYSLFVERQSSFFGKIPSFRLLATCDRHKLLRLAVGISIHLSAAQLMDEQEYTWPRRDAPLITTHTRVLSASTIRQVVSHEHFILLMTFYTHYTRLFADPRVVLLTQVLSLFCEVPELSDVDAIRQRRQHYLGLLSRYLTTVYGRQPGERLLTTLLVSQEEARQLSAIYQHVELSPQVQRYALRSDAPNVFTANFQKLCIFAHSIVAAKVKDQRHDTSMQASDSASMQASNSNVTDQVTVLKKLLTRLACHDDPHMLAAARHVLPLDLLQHFLQIMQ</sequence>
<dbReference type="InterPro" id="IPR035500">
    <property type="entry name" value="NHR-like_dom_sf"/>
</dbReference>
<evidence type="ECO:0000313" key="10">
    <source>
        <dbReference type="Proteomes" id="UP001445076"/>
    </source>
</evidence>
<evidence type="ECO:0000256" key="6">
    <source>
        <dbReference type="ARBA" id="ARBA00023163"/>
    </source>
</evidence>
<dbReference type="Gene3D" id="1.10.565.10">
    <property type="entry name" value="Retinoid X Receptor"/>
    <property type="match status" value="1"/>
</dbReference>
<dbReference type="PANTHER" id="PTHR24082:SF283">
    <property type="entry name" value="NUCLEAR HORMONE RECEPTOR HR96"/>
    <property type="match status" value="1"/>
</dbReference>